<comment type="caution">
    <text evidence="7">The sequence shown here is derived from an EMBL/GenBank/DDBJ whole genome shotgun (WGS) entry which is preliminary data.</text>
</comment>
<dbReference type="PANTHER" id="PTHR10871">
    <property type="entry name" value="30S RIBOSOMAL PROTEIN S13/40S RIBOSOMAL PROTEIN S18"/>
    <property type="match status" value="1"/>
</dbReference>
<dbReference type="HAMAP" id="MF_01315">
    <property type="entry name" value="Ribosomal_uS13"/>
    <property type="match status" value="1"/>
</dbReference>
<dbReference type="Proteomes" id="UP001140217">
    <property type="component" value="Unassembled WGS sequence"/>
</dbReference>
<dbReference type="PIRSF" id="PIRSF002134">
    <property type="entry name" value="Ribosomal_S13"/>
    <property type="match status" value="1"/>
</dbReference>
<protein>
    <submittedName>
        <fullName evidence="7">Ribosomal 40S subunit protein S18B</fullName>
    </submittedName>
</protein>
<dbReference type="InterPro" id="IPR018269">
    <property type="entry name" value="Ribosomal_uS13_CS"/>
</dbReference>
<evidence type="ECO:0000256" key="4">
    <source>
        <dbReference type="ARBA" id="ARBA00022980"/>
    </source>
</evidence>
<dbReference type="InterPro" id="IPR027437">
    <property type="entry name" value="Rbsml_uS13_C"/>
</dbReference>
<dbReference type="GO" id="GO:0003723">
    <property type="term" value="F:RNA binding"/>
    <property type="evidence" value="ECO:0007669"/>
    <property type="project" value="InterPro"/>
</dbReference>
<keyword evidence="5 6" id="KW-0687">Ribonucleoprotein</keyword>
<evidence type="ECO:0000313" key="8">
    <source>
        <dbReference type="Proteomes" id="UP001140217"/>
    </source>
</evidence>
<dbReference type="PANTHER" id="PTHR10871:SF3">
    <property type="entry name" value="SMALL RIBOSOMAL SUBUNIT PROTEIN US13"/>
    <property type="match status" value="1"/>
</dbReference>
<evidence type="ECO:0000256" key="3">
    <source>
        <dbReference type="ARBA" id="ARBA00022490"/>
    </source>
</evidence>
<accession>A0A9W8HGU6</accession>
<sequence length="154" mass="17781">MSLVVTDKAQFQPMHRVLNTNVYGNVRAMYALTAVKGVGRRYANLVLKKADIDMTKRAGELSEADLERVVDIIQNPLQYKIPQWFLNRQKDRTTGKYSQLVSNAIDIAMREDLERMKKIRLHRGIRHMYGVRVRGQHTKTTGRRGRTVGVTKKK</sequence>
<dbReference type="InterPro" id="IPR001892">
    <property type="entry name" value="Ribosomal_uS13"/>
</dbReference>
<dbReference type="PROSITE" id="PS00646">
    <property type="entry name" value="RIBOSOMAL_S13_1"/>
    <property type="match status" value="1"/>
</dbReference>
<evidence type="ECO:0000256" key="2">
    <source>
        <dbReference type="ARBA" id="ARBA00008080"/>
    </source>
</evidence>
<reference evidence="7" key="1">
    <citation type="submission" date="2022-07" db="EMBL/GenBank/DDBJ databases">
        <title>Phylogenomic reconstructions and comparative analyses of Kickxellomycotina fungi.</title>
        <authorList>
            <person name="Reynolds N.K."/>
            <person name="Stajich J.E."/>
            <person name="Barry K."/>
            <person name="Grigoriev I.V."/>
            <person name="Crous P."/>
            <person name="Smith M.E."/>
        </authorList>
    </citation>
    <scope>NUCLEOTIDE SEQUENCE</scope>
    <source>
        <strain evidence="7">NBRC 105414</strain>
    </source>
</reference>
<dbReference type="GO" id="GO:0006412">
    <property type="term" value="P:translation"/>
    <property type="evidence" value="ECO:0007669"/>
    <property type="project" value="InterPro"/>
</dbReference>
<dbReference type="PROSITE" id="PS50159">
    <property type="entry name" value="RIBOSOMAL_S13_2"/>
    <property type="match status" value="1"/>
</dbReference>
<dbReference type="Gene3D" id="1.10.8.50">
    <property type="match status" value="1"/>
</dbReference>
<dbReference type="OrthoDB" id="1702480at2759"/>
<evidence type="ECO:0000256" key="5">
    <source>
        <dbReference type="ARBA" id="ARBA00023274"/>
    </source>
</evidence>
<name>A0A9W8HGU6_9FUNG</name>
<dbReference type="InterPro" id="IPR010979">
    <property type="entry name" value="Ribosomal_uS13-like_H2TH"/>
</dbReference>
<dbReference type="FunFam" id="4.10.910.10:FF:000002">
    <property type="entry name" value="40S ribosomal protein S18"/>
    <property type="match status" value="1"/>
</dbReference>
<dbReference type="Pfam" id="PF00416">
    <property type="entry name" value="Ribosomal_S13"/>
    <property type="match status" value="1"/>
</dbReference>
<dbReference type="Gene3D" id="4.10.910.10">
    <property type="entry name" value="30s ribosomal protein s13, domain 2"/>
    <property type="match status" value="1"/>
</dbReference>
<evidence type="ECO:0000256" key="1">
    <source>
        <dbReference type="ARBA" id="ARBA00004496"/>
    </source>
</evidence>
<evidence type="ECO:0000313" key="7">
    <source>
        <dbReference type="EMBL" id="KAJ2781726.1"/>
    </source>
</evidence>
<dbReference type="GO" id="GO:0005829">
    <property type="term" value="C:cytosol"/>
    <property type="evidence" value="ECO:0007669"/>
    <property type="project" value="TreeGrafter"/>
</dbReference>
<organism evidence="7 8">
    <name type="scientific">Coemansia javaensis</name>
    <dbReference type="NCBI Taxonomy" id="2761396"/>
    <lineage>
        <taxon>Eukaryota</taxon>
        <taxon>Fungi</taxon>
        <taxon>Fungi incertae sedis</taxon>
        <taxon>Zoopagomycota</taxon>
        <taxon>Kickxellomycotina</taxon>
        <taxon>Kickxellomycetes</taxon>
        <taxon>Kickxellales</taxon>
        <taxon>Kickxellaceae</taxon>
        <taxon>Coemansia</taxon>
    </lineage>
</organism>
<dbReference type="AlphaFoldDB" id="A0A9W8HGU6"/>
<evidence type="ECO:0000256" key="6">
    <source>
        <dbReference type="RuleBase" id="RU003830"/>
    </source>
</evidence>
<comment type="similarity">
    <text evidence="2 6">Belongs to the universal ribosomal protein uS13 family.</text>
</comment>
<keyword evidence="3" id="KW-0963">Cytoplasm</keyword>
<dbReference type="FunFam" id="1.10.8.50:FF:000002">
    <property type="entry name" value="40S ribosomal protein S18"/>
    <property type="match status" value="1"/>
</dbReference>
<keyword evidence="4 6" id="KW-0689">Ribosomal protein</keyword>
<dbReference type="SUPFAM" id="SSF46946">
    <property type="entry name" value="S13-like H2TH domain"/>
    <property type="match status" value="1"/>
</dbReference>
<comment type="subcellular location">
    <subcellularLocation>
        <location evidence="1">Cytoplasm</location>
    </subcellularLocation>
</comment>
<dbReference type="EMBL" id="JANBUL010000094">
    <property type="protein sequence ID" value="KAJ2781726.1"/>
    <property type="molecule type" value="Genomic_DNA"/>
</dbReference>
<dbReference type="GO" id="GO:0015935">
    <property type="term" value="C:small ribosomal subunit"/>
    <property type="evidence" value="ECO:0007669"/>
    <property type="project" value="TreeGrafter"/>
</dbReference>
<dbReference type="NCBIfam" id="NF003140">
    <property type="entry name" value="PRK04053.1"/>
    <property type="match status" value="1"/>
</dbReference>
<keyword evidence="8" id="KW-1185">Reference proteome</keyword>
<gene>
    <name evidence="7" type="primary">RPS18</name>
    <name evidence="7" type="ORF">H4R18_002685</name>
</gene>
<proteinExistence type="inferred from homology"/>
<dbReference type="GO" id="GO:0003735">
    <property type="term" value="F:structural constituent of ribosome"/>
    <property type="evidence" value="ECO:0007669"/>
    <property type="project" value="InterPro"/>
</dbReference>